<feature type="binding site" evidence="12">
    <location>
        <position position="142"/>
    </location>
    <ligand>
        <name>Zn(2+)</name>
        <dbReference type="ChEBI" id="CHEBI:29105"/>
        <note>catalytic</note>
    </ligand>
</feature>
<dbReference type="InterPro" id="IPR050083">
    <property type="entry name" value="HtpX_protease"/>
</dbReference>
<sequence>MFEDIRKNKLKSYFIVLLFVLLITFIIYYIGIAFDLGPFSIIIALIVSILTAWSSYYYSDKIILSLNKARPATKKENLKLVNILDSLMLSSGLSYKPDLYIIDDPQPNAFATGRNPEHSIICVTSSLLEKLDYYELEGVIAHEMSHIKNYDILLSTIVSIMVGFVVMLSDLFTRVLFFRRSSDDDNRGNPIFLLIGLIFLILSPIFGTLMQLAISRKREFLADSTAIEFTRNPDGLISALEKLEADRHTLKTANKATANMFIINPFKKRSNNEHKKSSSLWSTHPSTEERIEALKNLK</sequence>
<evidence type="ECO:0000256" key="10">
    <source>
        <dbReference type="ARBA" id="ARBA00023049"/>
    </source>
</evidence>
<feature type="transmembrane region" description="Helical" evidence="12">
    <location>
        <begin position="36"/>
        <end position="58"/>
    </location>
</feature>
<evidence type="ECO:0000256" key="1">
    <source>
        <dbReference type="ARBA" id="ARBA00004651"/>
    </source>
</evidence>
<proteinExistence type="inferred from homology"/>
<comment type="similarity">
    <text evidence="2 12">Belongs to the peptidase M48B family.</text>
</comment>
<evidence type="ECO:0000256" key="2">
    <source>
        <dbReference type="ARBA" id="ARBA00009779"/>
    </source>
</evidence>
<dbReference type="InterPro" id="IPR001915">
    <property type="entry name" value="Peptidase_M48"/>
</dbReference>
<feature type="active site" evidence="12">
    <location>
        <position position="143"/>
    </location>
</feature>
<evidence type="ECO:0000256" key="8">
    <source>
        <dbReference type="ARBA" id="ARBA00022833"/>
    </source>
</evidence>
<evidence type="ECO:0000313" key="14">
    <source>
        <dbReference type="EMBL" id="HIU51924.1"/>
    </source>
</evidence>
<dbReference type="GO" id="GO:0008270">
    <property type="term" value="F:zinc ion binding"/>
    <property type="evidence" value="ECO:0007669"/>
    <property type="project" value="UniProtKB-UniRule"/>
</dbReference>
<dbReference type="Proteomes" id="UP000824093">
    <property type="component" value="Unassembled WGS sequence"/>
</dbReference>
<feature type="binding site" evidence="12">
    <location>
        <position position="219"/>
    </location>
    <ligand>
        <name>Zn(2+)</name>
        <dbReference type="ChEBI" id="CHEBI:29105"/>
        <note>catalytic</note>
    </ligand>
</feature>
<keyword evidence="5 12" id="KW-0812">Transmembrane</keyword>
<dbReference type="GO" id="GO:0006508">
    <property type="term" value="P:proteolysis"/>
    <property type="evidence" value="ECO:0007669"/>
    <property type="project" value="UniProtKB-KW"/>
</dbReference>
<dbReference type="GO" id="GO:0004222">
    <property type="term" value="F:metalloendopeptidase activity"/>
    <property type="evidence" value="ECO:0007669"/>
    <property type="project" value="UniProtKB-UniRule"/>
</dbReference>
<keyword evidence="10 12" id="KW-0482">Metalloprotease</keyword>
<name>A0A9D1M1L4_9FIRM</name>
<dbReference type="InterPro" id="IPR022919">
    <property type="entry name" value="Pept_M48_protease_HtpX"/>
</dbReference>
<feature type="binding site" evidence="12">
    <location>
        <position position="146"/>
    </location>
    <ligand>
        <name>Zn(2+)</name>
        <dbReference type="ChEBI" id="CHEBI:29105"/>
        <note>catalytic</note>
    </ligand>
</feature>
<protein>
    <recommendedName>
        <fullName evidence="12">Protease HtpX homolog</fullName>
        <ecNumber evidence="12">3.4.24.-</ecNumber>
    </recommendedName>
</protein>
<feature type="transmembrane region" description="Helical" evidence="12">
    <location>
        <begin position="152"/>
        <end position="171"/>
    </location>
</feature>
<evidence type="ECO:0000256" key="7">
    <source>
        <dbReference type="ARBA" id="ARBA00022801"/>
    </source>
</evidence>
<accession>A0A9D1M1L4</accession>
<feature type="transmembrane region" description="Helical" evidence="12">
    <location>
        <begin position="191"/>
        <end position="214"/>
    </location>
</feature>
<keyword evidence="9 12" id="KW-1133">Transmembrane helix</keyword>
<dbReference type="Pfam" id="PF01435">
    <property type="entry name" value="Peptidase_M48"/>
    <property type="match status" value="1"/>
</dbReference>
<dbReference type="EMBL" id="DVNH01000033">
    <property type="protein sequence ID" value="HIU51924.1"/>
    <property type="molecule type" value="Genomic_DNA"/>
</dbReference>
<comment type="subcellular location">
    <subcellularLocation>
        <location evidence="1 12">Cell membrane</location>
        <topology evidence="1 12">Multi-pass membrane protein</topology>
    </subcellularLocation>
</comment>
<dbReference type="Gene3D" id="3.30.2010.10">
    <property type="entry name" value="Metalloproteases ('zincins'), catalytic domain"/>
    <property type="match status" value="1"/>
</dbReference>
<dbReference type="AlphaFoldDB" id="A0A9D1M1L4"/>
<evidence type="ECO:0000256" key="12">
    <source>
        <dbReference type="HAMAP-Rule" id="MF_00188"/>
    </source>
</evidence>
<reference evidence="14" key="1">
    <citation type="submission" date="2020-10" db="EMBL/GenBank/DDBJ databases">
        <authorList>
            <person name="Gilroy R."/>
        </authorList>
    </citation>
    <scope>NUCLEOTIDE SEQUENCE</scope>
    <source>
        <strain evidence="14">CHK195-15760</strain>
    </source>
</reference>
<evidence type="ECO:0000256" key="3">
    <source>
        <dbReference type="ARBA" id="ARBA00022475"/>
    </source>
</evidence>
<evidence type="ECO:0000256" key="9">
    <source>
        <dbReference type="ARBA" id="ARBA00022989"/>
    </source>
</evidence>
<dbReference type="HAMAP" id="MF_00188">
    <property type="entry name" value="Pept_M48_protease_HtpX"/>
    <property type="match status" value="1"/>
</dbReference>
<evidence type="ECO:0000256" key="4">
    <source>
        <dbReference type="ARBA" id="ARBA00022670"/>
    </source>
</evidence>
<dbReference type="EC" id="3.4.24.-" evidence="12"/>
<evidence type="ECO:0000256" key="5">
    <source>
        <dbReference type="ARBA" id="ARBA00022692"/>
    </source>
</evidence>
<keyword evidence="6 12" id="KW-0479">Metal-binding</keyword>
<keyword evidence="3 12" id="KW-1003">Cell membrane</keyword>
<keyword evidence="8 12" id="KW-0862">Zinc</keyword>
<keyword evidence="11 12" id="KW-0472">Membrane</keyword>
<comment type="caution">
    <text evidence="14">The sequence shown here is derived from an EMBL/GenBank/DDBJ whole genome shotgun (WGS) entry which is preliminary data.</text>
</comment>
<organism evidence="14 15">
    <name type="scientific">Candidatus Merdicola faecigallinarum</name>
    <dbReference type="NCBI Taxonomy" id="2840862"/>
    <lineage>
        <taxon>Bacteria</taxon>
        <taxon>Bacillati</taxon>
        <taxon>Bacillota</taxon>
        <taxon>Clostridia</taxon>
        <taxon>Candidatus Merdicola</taxon>
    </lineage>
</organism>
<evidence type="ECO:0000259" key="13">
    <source>
        <dbReference type="Pfam" id="PF01435"/>
    </source>
</evidence>
<evidence type="ECO:0000256" key="6">
    <source>
        <dbReference type="ARBA" id="ARBA00022723"/>
    </source>
</evidence>
<reference evidence="14" key="2">
    <citation type="journal article" date="2021" name="PeerJ">
        <title>Extensive microbial diversity within the chicken gut microbiome revealed by metagenomics and culture.</title>
        <authorList>
            <person name="Gilroy R."/>
            <person name="Ravi A."/>
            <person name="Getino M."/>
            <person name="Pursley I."/>
            <person name="Horton D.L."/>
            <person name="Alikhan N.F."/>
            <person name="Baker D."/>
            <person name="Gharbi K."/>
            <person name="Hall N."/>
            <person name="Watson M."/>
            <person name="Adriaenssens E.M."/>
            <person name="Foster-Nyarko E."/>
            <person name="Jarju S."/>
            <person name="Secka A."/>
            <person name="Antonio M."/>
            <person name="Oren A."/>
            <person name="Chaudhuri R.R."/>
            <person name="La Ragione R."/>
            <person name="Hildebrand F."/>
            <person name="Pallen M.J."/>
        </authorList>
    </citation>
    <scope>NUCLEOTIDE SEQUENCE</scope>
    <source>
        <strain evidence="14">CHK195-15760</strain>
    </source>
</reference>
<keyword evidence="4 12" id="KW-0645">Protease</keyword>
<gene>
    <name evidence="12" type="primary">htpX</name>
    <name evidence="14" type="ORF">IAB70_04820</name>
</gene>
<feature type="transmembrane region" description="Helical" evidence="12">
    <location>
        <begin position="12"/>
        <end position="30"/>
    </location>
</feature>
<comment type="cofactor">
    <cofactor evidence="12">
        <name>Zn(2+)</name>
        <dbReference type="ChEBI" id="CHEBI:29105"/>
    </cofactor>
    <text evidence="12">Binds 1 zinc ion per subunit.</text>
</comment>
<dbReference type="CDD" id="cd07340">
    <property type="entry name" value="M48B_Htpx_like"/>
    <property type="match status" value="1"/>
</dbReference>
<feature type="domain" description="Peptidase M48" evidence="13">
    <location>
        <begin position="75"/>
        <end position="297"/>
    </location>
</feature>
<evidence type="ECO:0000313" key="15">
    <source>
        <dbReference type="Proteomes" id="UP000824093"/>
    </source>
</evidence>
<dbReference type="GO" id="GO:0005886">
    <property type="term" value="C:plasma membrane"/>
    <property type="evidence" value="ECO:0007669"/>
    <property type="project" value="UniProtKB-SubCell"/>
</dbReference>
<dbReference type="PANTHER" id="PTHR43221:SF1">
    <property type="entry name" value="PROTEASE HTPX"/>
    <property type="match status" value="1"/>
</dbReference>
<evidence type="ECO:0000256" key="11">
    <source>
        <dbReference type="ARBA" id="ARBA00023136"/>
    </source>
</evidence>
<keyword evidence="7 12" id="KW-0378">Hydrolase</keyword>
<dbReference type="PANTHER" id="PTHR43221">
    <property type="entry name" value="PROTEASE HTPX"/>
    <property type="match status" value="1"/>
</dbReference>